<evidence type="ECO:0000256" key="6">
    <source>
        <dbReference type="SAM" id="Coils"/>
    </source>
</evidence>
<evidence type="ECO:0000256" key="7">
    <source>
        <dbReference type="SAM" id="MobiDB-lite"/>
    </source>
</evidence>
<dbReference type="Proteomes" id="UP000054498">
    <property type="component" value="Unassembled WGS sequence"/>
</dbReference>
<dbReference type="InterPro" id="IPR033757">
    <property type="entry name" value="WTAP"/>
</dbReference>
<dbReference type="OrthoDB" id="3366661at2759"/>
<keyword evidence="9" id="KW-1185">Reference proteome</keyword>
<evidence type="ECO:0000256" key="5">
    <source>
        <dbReference type="ARBA" id="ARBA00023242"/>
    </source>
</evidence>
<dbReference type="GO" id="GO:0006397">
    <property type="term" value="P:mRNA processing"/>
    <property type="evidence" value="ECO:0007669"/>
    <property type="project" value="UniProtKB-KW"/>
</dbReference>
<dbReference type="GeneID" id="25737108"/>
<dbReference type="GO" id="GO:0016556">
    <property type="term" value="P:mRNA modification"/>
    <property type="evidence" value="ECO:0007669"/>
    <property type="project" value="InterPro"/>
</dbReference>
<dbReference type="PANTHER" id="PTHR15217:SF0">
    <property type="entry name" value="PRE-MRNA-SPLICING REGULATOR WTAP"/>
    <property type="match status" value="1"/>
</dbReference>
<accession>A0A0D2MLH6</accession>
<evidence type="ECO:0000313" key="8">
    <source>
        <dbReference type="EMBL" id="KIZ03725.1"/>
    </source>
</evidence>
<dbReference type="STRING" id="145388.A0A0D2MLH6"/>
<evidence type="ECO:0000256" key="2">
    <source>
        <dbReference type="ARBA" id="ARBA00010313"/>
    </source>
</evidence>
<gene>
    <name evidence="8" type="ORF">MNEG_4230</name>
</gene>
<evidence type="ECO:0000256" key="3">
    <source>
        <dbReference type="ARBA" id="ARBA00022664"/>
    </source>
</evidence>
<protein>
    <submittedName>
        <fullName evidence="8">Putative Pre-mRNA-splicing regulator WTAP</fullName>
    </submittedName>
</protein>
<dbReference type="RefSeq" id="XP_013902744.1">
    <property type="nucleotide sequence ID" value="XM_014047290.1"/>
</dbReference>
<reference evidence="8 9" key="1">
    <citation type="journal article" date="2013" name="BMC Genomics">
        <title>Reconstruction of the lipid metabolism for the microalga Monoraphidium neglectum from its genome sequence reveals characteristics suitable for biofuel production.</title>
        <authorList>
            <person name="Bogen C."/>
            <person name="Al-Dilaimi A."/>
            <person name="Albersmeier A."/>
            <person name="Wichmann J."/>
            <person name="Grundmann M."/>
            <person name="Rupp O."/>
            <person name="Lauersen K.J."/>
            <person name="Blifernez-Klassen O."/>
            <person name="Kalinowski J."/>
            <person name="Goesmann A."/>
            <person name="Mussgnug J.H."/>
            <person name="Kruse O."/>
        </authorList>
    </citation>
    <scope>NUCLEOTIDE SEQUENCE [LARGE SCALE GENOMIC DNA]</scope>
    <source>
        <strain evidence="8 9">SAG 48.87</strain>
    </source>
</reference>
<comment type="similarity">
    <text evidence="2">Belongs to the fl(2)d family.</text>
</comment>
<keyword evidence="5" id="KW-0539">Nucleus</keyword>
<sequence length="202" mass="22627">MQPPDTADDHNSIAAASEEAERRVRAKLAAPQQLQKEVAELRRREAALQIQLANATLENVELRREVRQLVLDPAVQREFERLRSDLQESGVHVQALKEQLNGVQYTQDSKMGQKLVGKCQQLLKENQELGRELAESRSDATARQLAVARGFAADLQAALHEMRDAAVLLEEEQEDLLMAVFLQKRRADDLEAQLMALQGGAL</sequence>
<evidence type="ECO:0000256" key="4">
    <source>
        <dbReference type="ARBA" id="ARBA00023187"/>
    </source>
</evidence>
<feature type="coiled-coil region" evidence="6">
    <location>
        <begin position="119"/>
        <end position="175"/>
    </location>
</feature>
<evidence type="ECO:0000313" key="9">
    <source>
        <dbReference type="Proteomes" id="UP000054498"/>
    </source>
</evidence>
<evidence type="ECO:0000256" key="1">
    <source>
        <dbReference type="ARBA" id="ARBA00004123"/>
    </source>
</evidence>
<dbReference type="PANTHER" id="PTHR15217">
    <property type="entry name" value="WILMS' TUMOR 1-ASSOCIATING PROTEIN"/>
    <property type="match status" value="1"/>
</dbReference>
<dbReference type="Pfam" id="PF17098">
    <property type="entry name" value="Wtap"/>
    <property type="match status" value="1"/>
</dbReference>
<dbReference type="AlphaFoldDB" id="A0A0D2MLH6"/>
<keyword evidence="3" id="KW-0507">mRNA processing</keyword>
<feature type="region of interest" description="Disordered" evidence="7">
    <location>
        <begin position="1"/>
        <end position="28"/>
    </location>
</feature>
<keyword evidence="4" id="KW-0508">mRNA splicing</keyword>
<dbReference type="GO" id="GO:0008380">
    <property type="term" value="P:RNA splicing"/>
    <property type="evidence" value="ECO:0007669"/>
    <property type="project" value="UniProtKB-KW"/>
</dbReference>
<dbReference type="GO" id="GO:0005634">
    <property type="term" value="C:nucleus"/>
    <property type="evidence" value="ECO:0007669"/>
    <property type="project" value="UniProtKB-SubCell"/>
</dbReference>
<keyword evidence="6" id="KW-0175">Coiled coil</keyword>
<proteinExistence type="inferred from homology"/>
<organism evidence="8 9">
    <name type="scientific">Monoraphidium neglectum</name>
    <dbReference type="NCBI Taxonomy" id="145388"/>
    <lineage>
        <taxon>Eukaryota</taxon>
        <taxon>Viridiplantae</taxon>
        <taxon>Chlorophyta</taxon>
        <taxon>core chlorophytes</taxon>
        <taxon>Chlorophyceae</taxon>
        <taxon>CS clade</taxon>
        <taxon>Sphaeropleales</taxon>
        <taxon>Selenastraceae</taxon>
        <taxon>Monoraphidium</taxon>
    </lineage>
</organism>
<feature type="coiled-coil region" evidence="6">
    <location>
        <begin position="38"/>
        <end position="72"/>
    </location>
</feature>
<dbReference type="EMBL" id="KK100795">
    <property type="protein sequence ID" value="KIZ03725.1"/>
    <property type="molecule type" value="Genomic_DNA"/>
</dbReference>
<dbReference type="GO" id="GO:0000381">
    <property type="term" value="P:regulation of alternative mRNA splicing, via spliceosome"/>
    <property type="evidence" value="ECO:0007669"/>
    <property type="project" value="InterPro"/>
</dbReference>
<dbReference type="KEGG" id="mng:MNEG_4230"/>
<comment type="subcellular location">
    <subcellularLocation>
        <location evidence="1">Nucleus</location>
    </subcellularLocation>
</comment>
<name>A0A0D2MLH6_9CHLO</name>